<dbReference type="EMBL" id="JPVQ01000069">
    <property type="protein sequence ID" value="KGR87443.1"/>
    <property type="molecule type" value="Genomic_DNA"/>
</dbReference>
<reference evidence="5 6" key="1">
    <citation type="submission" date="2014-02" db="EMBL/GenBank/DDBJ databases">
        <title>Draft genome sequence of Lysinibacillus massiliensis CCUG 49529.</title>
        <authorList>
            <person name="Zhang F."/>
            <person name="Wang G."/>
            <person name="Zhang L."/>
        </authorList>
    </citation>
    <scope>NUCLEOTIDE SEQUENCE [LARGE SCALE GENOMIC DNA]</scope>
    <source>
        <strain evidence="5 6">CCUG 49529</strain>
    </source>
</reference>
<comment type="miscellaneous">
    <text evidence="3">A lyase-type mechanism (elimination/hydration) is suggested for the cleavage of the lactyl ether bond of MurNAc 6-phosphate, with the formation of an alpha,beta-unsaturated aldehyde intermediate with (E)-stereochemistry, followed by the syn addition of water to give product.</text>
</comment>
<comment type="similarity">
    <text evidence="3">Belongs to the GCKR-like family. MurNAc-6-P etherase subfamily.</text>
</comment>
<dbReference type="CDD" id="cd05007">
    <property type="entry name" value="SIS_Etherase"/>
    <property type="match status" value="1"/>
</dbReference>
<protein>
    <recommendedName>
        <fullName evidence="3">N-acetylmuramic acid 6-phosphate etherase</fullName>
        <shortName evidence="3">MurNAc-6-P etherase</shortName>
        <ecNumber evidence="3">4.2.1.126</ecNumber>
    </recommendedName>
    <alternativeName>
        <fullName evidence="3">N-acetylmuramic acid 6-phosphate hydrolase</fullName>
    </alternativeName>
    <alternativeName>
        <fullName evidence="3">N-acetylmuramic acid 6-phosphate lyase</fullName>
    </alternativeName>
</protein>
<evidence type="ECO:0000256" key="2">
    <source>
        <dbReference type="ARBA" id="ARBA00023277"/>
    </source>
</evidence>
<dbReference type="InterPro" id="IPR046348">
    <property type="entry name" value="SIS_dom_sf"/>
</dbReference>
<sequence>MELSKLTTESRNTASTTLDQMTTMEILQTINNEDKSVAFAVEEVLPVVKRVTEKVVESLKNGGRLFYIGSGTSGRIGMMDASECPPTFMTSPEMVQTIMAGGNQAFFQAVENAEDNELQGELDLHSKNLTKYDVVIGITASGRTPYPIGAIKYANKMGAFTVGLSSNKNSLINKYTDEGIEVIVGPEVLTGSTRMKAATAHKLILNMISTATMVKLGKVYENLMVDVNASNFKLKERAKSIVLEVTDSSYEEAENILEQTNYEVKAAIVMLKTNASYEETLLALQNHNRNVRETITYLLDNKG</sequence>
<feature type="active site" description="Proton donor" evidence="3">
    <location>
        <position position="83"/>
    </location>
</feature>
<comment type="caution">
    <text evidence="5">The sequence shown here is derived from an EMBL/GenBank/DDBJ whole genome shotgun (WGS) entry which is preliminary data.</text>
</comment>
<evidence type="ECO:0000313" key="6">
    <source>
        <dbReference type="Proteomes" id="UP000030595"/>
    </source>
</evidence>
<dbReference type="RefSeq" id="WP_036180205.1">
    <property type="nucleotide sequence ID" value="NZ_AVCZ01000069.1"/>
</dbReference>
<dbReference type="GO" id="GO:0016835">
    <property type="term" value="F:carbon-oxygen lyase activity"/>
    <property type="evidence" value="ECO:0007669"/>
    <property type="project" value="UniProtKB-UniRule"/>
</dbReference>
<feature type="active site" evidence="3">
    <location>
        <position position="114"/>
    </location>
</feature>
<proteinExistence type="inferred from homology"/>
<keyword evidence="2 3" id="KW-0119">Carbohydrate metabolism</keyword>
<evidence type="ECO:0000313" key="5">
    <source>
        <dbReference type="EMBL" id="KGR87443.1"/>
    </source>
</evidence>
<dbReference type="InterPro" id="IPR005488">
    <property type="entry name" value="Etherase_MurQ"/>
</dbReference>
<dbReference type="PROSITE" id="PS01272">
    <property type="entry name" value="GCKR"/>
    <property type="match status" value="1"/>
</dbReference>
<dbReference type="InterPro" id="IPR005486">
    <property type="entry name" value="Glucokinase_regulatory_CS"/>
</dbReference>
<dbReference type="GO" id="GO:0046348">
    <property type="term" value="P:amino sugar catabolic process"/>
    <property type="evidence" value="ECO:0007669"/>
    <property type="project" value="InterPro"/>
</dbReference>
<dbReference type="Gene3D" id="3.40.50.10490">
    <property type="entry name" value="Glucose-6-phosphate isomerase like protein, domain 1"/>
    <property type="match status" value="1"/>
</dbReference>
<dbReference type="Gene3D" id="1.10.8.1080">
    <property type="match status" value="1"/>
</dbReference>
<dbReference type="EC" id="4.2.1.126" evidence="3"/>
<gene>
    <name evidence="3 5" type="primary">murQ</name>
    <name evidence="5" type="ORF">CD30_18740</name>
</gene>
<dbReference type="SUPFAM" id="SSF53697">
    <property type="entry name" value="SIS domain"/>
    <property type="match status" value="1"/>
</dbReference>
<comment type="subunit">
    <text evidence="3">Homodimer.</text>
</comment>
<feature type="domain" description="SIS" evidence="4">
    <location>
        <begin position="55"/>
        <end position="218"/>
    </location>
</feature>
<dbReference type="NCBIfam" id="NF003915">
    <property type="entry name" value="PRK05441.1"/>
    <property type="match status" value="1"/>
</dbReference>
<dbReference type="OrthoDB" id="9813395at2"/>
<dbReference type="HAMAP" id="MF_00068">
    <property type="entry name" value="MurQ"/>
    <property type="match status" value="1"/>
</dbReference>
<evidence type="ECO:0000256" key="3">
    <source>
        <dbReference type="HAMAP-Rule" id="MF_00068"/>
    </source>
</evidence>
<dbReference type="PANTHER" id="PTHR10088:SF4">
    <property type="entry name" value="GLUCOKINASE REGULATORY PROTEIN"/>
    <property type="match status" value="1"/>
</dbReference>
<dbReference type="Proteomes" id="UP000030595">
    <property type="component" value="Unassembled WGS sequence"/>
</dbReference>
<organism evidence="5 6">
    <name type="scientific">Ureibacillus massiliensis 4400831 = CIP 108448 = CCUG 49529</name>
    <dbReference type="NCBI Taxonomy" id="1211035"/>
    <lineage>
        <taxon>Bacteria</taxon>
        <taxon>Bacillati</taxon>
        <taxon>Bacillota</taxon>
        <taxon>Bacilli</taxon>
        <taxon>Bacillales</taxon>
        <taxon>Caryophanaceae</taxon>
        <taxon>Ureibacillus</taxon>
    </lineage>
</organism>
<dbReference type="NCBIfam" id="NF009222">
    <property type="entry name" value="PRK12570.1"/>
    <property type="match status" value="1"/>
</dbReference>
<dbReference type="InterPro" id="IPR040190">
    <property type="entry name" value="MURQ/GCKR"/>
</dbReference>
<dbReference type="InterPro" id="IPR000408">
    <property type="entry name" value="Reg_chr_condens"/>
</dbReference>
<accession>A0A0A3IX16</accession>
<dbReference type="GO" id="GO:0009254">
    <property type="term" value="P:peptidoglycan turnover"/>
    <property type="evidence" value="ECO:0007669"/>
    <property type="project" value="TreeGrafter"/>
</dbReference>
<evidence type="ECO:0000259" key="4">
    <source>
        <dbReference type="PROSITE" id="PS51464"/>
    </source>
</evidence>
<dbReference type="GO" id="GO:0097367">
    <property type="term" value="F:carbohydrate derivative binding"/>
    <property type="evidence" value="ECO:0007669"/>
    <property type="project" value="InterPro"/>
</dbReference>
<name>A0A0A3IX16_9BACL</name>
<dbReference type="Pfam" id="PF22645">
    <property type="entry name" value="GKRP_SIS_N"/>
    <property type="match status" value="1"/>
</dbReference>
<comment type="function">
    <text evidence="3">Specifically catalyzes the cleavage of the D-lactyl ether substituent of MurNAc 6-phosphate, producing GlcNAc 6-phosphate and D-lactate.</text>
</comment>
<dbReference type="PANTHER" id="PTHR10088">
    <property type="entry name" value="GLUCOKINASE REGULATORY PROTEIN"/>
    <property type="match status" value="1"/>
</dbReference>
<keyword evidence="1 3" id="KW-0456">Lyase</keyword>
<dbReference type="PROSITE" id="PS51464">
    <property type="entry name" value="SIS"/>
    <property type="match status" value="1"/>
</dbReference>
<comment type="catalytic activity">
    <reaction evidence="3">
        <text>N-acetyl-D-muramate 6-phosphate + H2O = N-acetyl-D-glucosamine 6-phosphate + (R)-lactate</text>
        <dbReference type="Rhea" id="RHEA:26410"/>
        <dbReference type="ChEBI" id="CHEBI:15377"/>
        <dbReference type="ChEBI" id="CHEBI:16004"/>
        <dbReference type="ChEBI" id="CHEBI:57513"/>
        <dbReference type="ChEBI" id="CHEBI:58722"/>
        <dbReference type="EC" id="4.2.1.126"/>
    </reaction>
</comment>
<dbReference type="AlphaFoldDB" id="A0A0A3IX16"/>
<dbReference type="eggNOG" id="COG2103">
    <property type="taxonomic scope" value="Bacteria"/>
</dbReference>
<keyword evidence="6" id="KW-1185">Reference proteome</keyword>
<dbReference type="FunFam" id="3.40.50.10490:FF:000014">
    <property type="entry name" value="N-acetylmuramic acid 6-phosphate etherase"/>
    <property type="match status" value="1"/>
</dbReference>
<dbReference type="PROSITE" id="PS50012">
    <property type="entry name" value="RCC1_3"/>
    <property type="match status" value="1"/>
</dbReference>
<dbReference type="InterPro" id="IPR001347">
    <property type="entry name" value="SIS_dom"/>
</dbReference>
<dbReference type="GO" id="GO:0016803">
    <property type="term" value="F:ether hydrolase activity"/>
    <property type="evidence" value="ECO:0007669"/>
    <property type="project" value="TreeGrafter"/>
</dbReference>
<comment type="pathway">
    <text evidence="3">Amino-sugar metabolism; N-acetylmuramate degradation.</text>
</comment>
<dbReference type="GO" id="GO:0097173">
    <property type="term" value="P:N-acetylmuramic acid catabolic process"/>
    <property type="evidence" value="ECO:0007669"/>
    <property type="project" value="UniProtKB-UniPathway"/>
</dbReference>
<dbReference type="UniPathway" id="UPA00342"/>
<evidence type="ECO:0000256" key="1">
    <source>
        <dbReference type="ARBA" id="ARBA00023239"/>
    </source>
</evidence>
<dbReference type="NCBIfam" id="TIGR00274">
    <property type="entry name" value="N-acetylmuramic acid 6-phosphate etherase"/>
    <property type="match status" value="1"/>
</dbReference>